<keyword evidence="2" id="KW-1185">Reference proteome</keyword>
<organism evidence="1 2">
    <name type="scientific">Meloidogyne enterolobii</name>
    <name type="common">Root-knot nematode worm</name>
    <name type="synonym">Meloidogyne mayaguensis</name>
    <dbReference type="NCBI Taxonomy" id="390850"/>
    <lineage>
        <taxon>Eukaryota</taxon>
        <taxon>Metazoa</taxon>
        <taxon>Ecdysozoa</taxon>
        <taxon>Nematoda</taxon>
        <taxon>Chromadorea</taxon>
        <taxon>Rhabditida</taxon>
        <taxon>Tylenchina</taxon>
        <taxon>Tylenchomorpha</taxon>
        <taxon>Tylenchoidea</taxon>
        <taxon>Meloidogynidae</taxon>
        <taxon>Meloidogyninae</taxon>
        <taxon>Meloidogyne</taxon>
    </lineage>
</organism>
<comment type="caution">
    <text evidence="1">The sequence shown here is derived from an EMBL/GenBank/DDBJ whole genome shotgun (WGS) entry which is preliminary data.</text>
</comment>
<reference evidence="1" key="1">
    <citation type="submission" date="2023-11" db="EMBL/GenBank/DDBJ databases">
        <authorList>
            <person name="Poullet M."/>
        </authorList>
    </citation>
    <scope>NUCLEOTIDE SEQUENCE</scope>
    <source>
        <strain evidence="1">E1834</strain>
    </source>
</reference>
<sequence>MDLTRYGTWNRLIRVTALVMRFVKKLRPNFSTISSDGPFSAEDFKTAETLLIKNDQRVYLEDCGEKTLIDQNGIKRLNTRLSAIGKMEPNLAQPILLSCHSPLIAHIIRRIHLNLQHGGVDWTLTEFLRSYWCSKARQTVRKVIGG</sequence>
<accession>A0ACB0Y2V9</accession>
<dbReference type="Proteomes" id="UP001497535">
    <property type="component" value="Unassembled WGS sequence"/>
</dbReference>
<evidence type="ECO:0000313" key="2">
    <source>
        <dbReference type="Proteomes" id="UP001497535"/>
    </source>
</evidence>
<proteinExistence type="predicted"/>
<protein>
    <submittedName>
        <fullName evidence="1">Uncharacterized protein</fullName>
    </submittedName>
</protein>
<dbReference type="EMBL" id="CAVMJV010000005">
    <property type="protein sequence ID" value="CAK5029522.1"/>
    <property type="molecule type" value="Genomic_DNA"/>
</dbReference>
<gene>
    <name evidence="1" type="ORF">MENTE1834_LOCUS6939</name>
</gene>
<evidence type="ECO:0000313" key="1">
    <source>
        <dbReference type="EMBL" id="CAK5029522.1"/>
    </source>
</evidence>
<name>A0ACB0Y2V9_MELEN</name>